<feature type="region of interest" description="Disordered" evidence="1">
    <location>
        <begin position="1"/>
        <end position="30"/>
    </location>
</feature>
<proteinExistence type="predicted"/>
<sequence length="54" mass="5078">MSVAAGPAAASKAPGRGVSSATTLGVGGNGSVNTLSVKVSSITDRSATVHLAPL</sequence>
<feature type="compositionally biased region" description="Low complexity" evidence="1">
    <location>
        <begin position="1"/>
        <end position="15"/>
    </location>
</feature>
<evidence type="ECO:0000313" key="3">
    <source>
        <dbReference type="Proteomes" id="UP001597097"/>
    </source>
</evidence>
<dbReference type="EMBL" id="JBHUCM010000019">
    <property type="protein sequence ID" value="MFD1540474.1"/>
    <property type="molecule type" value="Genomic_DNA"/>
</dbReference>
<dbReference type="Proteomes" id="UP001597097">
    <property type="component" value="Unassembled WGS sequence"/>
</dbReference>
<gene>
    <name evidence="2" type="ORF">ACFSJ0_25695</name>
</gene>
<reference evidence="3" key="1">
    <citation type="journal article" date="2019" name="Int. J. Syst. Evol. Microbiol.">
        <title>The Global Catalogue of Microorganisms (GCM) 10K type strain sequencing project: providing services to taxonomists for standard genome sequencing and annotation.</title>
        <authorList>
            <consortium name="The Broad Institute Genomics Platform"/>
            <consortium name="The Broad Institute Genome Sequencing Center for Infectious Disease"/>
            <person name="Wu L."/>
            <person name="Ma J."/>
        </authorList>
    </citation>
    <scope>NUCLEOTIDE SEQUENCE [LARGE SCALE GENOMIC DNA]</scope>
    <source>
        <strain evidence="3">CGMCC 1.15399</strain>
    </source>
</reference>
<dbReference type="RefSeq" id="WP_219526914.1">
    <property type="nucleotide sequence ID" value="NZ_JAHKRM010000001.1"/>
</dbReference>
<comment type="caution">
    <text evidence="2">The sequence shown here is derived from an EMBL/GenBank/DDBJ whole genome shotgun (WGS) entry which is preliminary data.</text>
</comment>
<evidence type="ECO:0000256" key="1">
    <source>
        <dbReference type="SAM" id="MobiDB-lite"/>
    </source>
</evidence>
<accession>A0ABW4GDN6</accession>
<name>A0ABW4GDN6_9ACTN</name>
<protein>
    <submittedName>
        <fullName evidence="2">Uncharacterized protein</fullName>
    </submittedName>
</protein>
<evidence type="ECO:0000313" key="2">
    <source>
        <dbReference type="EMBL" id="MFD1540474.1"/>
    </source>
</evidence>
<organism evidence="2 3">
    <name type="scientific">Nonomuraea guangzhouensis</name>
    <dbReference type="NCBI Taxonomy" id="1291555"/>
    <lineage>
        <taxon>Bacteria</taxon>
        <taxon>Bacillati</taxon>
        <taxon>Actinomycetota</taxon>
        <taxon>Actinomycetes</taxon>
        <taxon>Streptosporangiales</taxon>
        <taxon>Streptosporangiaceae</taxon>
        <taxon>Nonomuraea</taxon>
    </lineage>
</organism>
<keyword evidence="3" id="KW-1185">Reference proteome</keyword>